<organism evidence="2 3">
    <name type="scientific">Cercospora berteroae</name>
    <dbReference type="NCBI Taxonomy" id="357750"/>
    <lineage>
        <taxon>Eukaryota</taxon>
        <taxon>Fungi</taxon>
        <taxon>Dikarya</taxon>
        <taxon>Ascomycota</taxon>
        <taxon>Pezizomycotina</taxon>
        <taxon>Dothideomycetes</taxon>
        <taxon>Dothideomycetidae</taxon>
        <taxon>Mycosphaerellales</taxon>
        <taxon>Mycosphaerellaceae</taxon>
        <taxon>Cercospora</taxon>
    </lineage>
</organism>
<evidence type="ECO:0000313" key="2">
    <source>
        <dbReference type="EMBL" id="PPJ49956.1"/>
    </source>
</evidence>
<feature type="signal peptide" evidence="1">
    <location>
        <begin position="1"/>
        <end position="19"/>
    </location>
</feature>
<sequence>MFSPRTLAVLCLWTLSCYGLLLPVQETHEAGELYSPALLQARNDLIDHEALDAHEVEAIKHAEQGDLEAYHQNAIEAAHMSGDADLIASADGTRRLEKRDSSACVRGRAWHVTVRTAVRCWDGTYKAPLHDPHEHVINTARSILIQINAGQKAAAKAGAKLLLLKARQVDASSRSLHAARHSPAGSEVELYIAPRSPDLAVSDSLQATDIFGIHIEWHFLEVIGKFVSAIATFFVALTVCAEGVLEPPGFFLLAAVVWGLCGALTAEIAPAVIDLVGDIQGR</sequence>
<dbReference type="PROSITE" id="PS51257">
    <property type="entry name" value="PROKAR_LIPOPROTEIN"/>
    <property type="match status" value="1"/>
</dbReference>
<evidence type="ECO:0000256" key="1">
    <source>
        <dbReference type="SAM" id="SignalP"/>
    </source>
</evidence>
<evidence type="ECO:0000313" key="3">
    <source>
        <dbReference type="Proteomes" id="UP000237631"/>
    </source>
</evidence>
<dbReference type="EMBL" id="PNEN01001795">
    <property type="protein sequence ID" value="PPJ49956.1"/>
    <property type="molecule type" value="Genomic_DNA"/>
</dbReference>
<keyword evidence="3" id="KW-1185">Reference proteome</keyword>
<dbReference type="Proteomes" id="UP000237631">
    <property type="component" value="Unassembled WGS sequence"/>
</dbReference>
<accession>A0A2S6BR65</accession>
<keyword evidence="1" id="KW-0732">Signal</keyword>
<protein>
    <submittedName>
        <fullName evidence="2">Uncharacterized protein</fullName>
    </submittedName>
</protein>
<name>A0A2S6BR65_9PEZI</name>
<reference evidence="3" key="1">
    <citation type="journal article" date="2017" name="bioRxiv">
        <title>Conservation of a gene cluster reveals novel cercosporin biosynthetic mechanisms and extends production to the genus Colletotrichum.</title>
        <authorList>
            <person name="de Jonge R."/>
            <person name="Ebert M.K."/>
            <person name="Huitt-Roehl C.R."/>
            <person name="Pal P."/>
            <person name="Suttle J.C."/>
            <person name="Spanner R.E."/>
            <person name="Neubauer J.D."/>
            <person name="Jurick W.M.II."/>
            <person name="Stott K.A."/>
            <person name="Secor G.A."/>
            <person name="Thomma B.P.H.J."/>
            <person name="Van de Peer Y."/>
            <person name="Townsend C.A."/>
            <person name="Bolton M.D."/>
        </authorList>
    </citation>
    <scope>NUCLEOTIDE SEQUENCE [LARGE SCALE GENOMIC DNA]</scope>
    <source>
        <strain evidence="3">CBS538.71</strain>
    </source>
</reference>
<proteinExistence type="predicted"/>
<gene>
    <name evidence="2" type="ORF">CBER1_04726</name>
</gene>
<dbReference type="AlphaFoldDB" id="A0A2S6BR65"/>
<dbReference type="OrthoDB" id="3938729at2759"/>
<feature type="chain" id="PRO_5015548207" evidence="1">
    <location>
        <begin position="20"/>
        <end position="282"/>
    </location>
</feature>
<comment type="caution">
    <text evidence="2">The sequence shown here is derived from an EMBL/GenBank/DDBJ whole genome shotgun (WGS) entry which is preliminary data.</text>
</comment>